<dbReference type="OrthoDB" id="513661at2"/>
<sequence>METANYYLALSGVLTVLLWIPYILSRMITWGLPGFLHSYPKVIPQQSEWEKRAQRVHLNMVETMPAFIAVVLAANYLAVDTAIDTIGLWAQVFFYARVVHAFVFSLAIPYLRTPTYLVSWAAILMIGAQVIM</sequence>
<protein>
    <submittedName>
        <fullName evidence="6">MAPEG family protein</fullName>
    </submittedName>
</protein>
<evidence type="ECO:0000256" key="3">
    <source>
        <dbReference type="ARBA" id="ARBA00022989"/>
    </source>
</evidence>
<keyword evidence="3 5" id="KW-1133">Transmembrane helix</keyword>
<organism evidence="6 7">
    <name type="scientific">Parashewanella spongiae</name>
    <dbReference type="NCBI Taxonomy" id="342950"/>
    <lineage>
        <taxon>Bacteria</taxon>
        <taxon>Pseudomonadati</taxon>
        <taxon>Pseudomonadota</taxon>
        <taxon>Gammaproteobacteria</taxon>
        <taxon>Alteromonadales</taxon>
        <taxon>Shewanellaceae</taxon>
        <taxon>Parashewanella</taxon>
    </lineage>
</organism>
<dbReference type="EMBL" id="QYYH01000074">
    <property type="protein sequence ID" value="RJY12510.1"/>
    <property type="molecule type" value="Genomic_DNA"/>
</dbReference>
<dbReference type="SUPFAM" id="SSF161084">
    <property type="entry name" value="MAPEG domain-like"/>
    <property type="match status" value="1"/>
</dbReference>
<feature type="transmembrane region" description="Helical" evidence="5">
    <location>
        <begin position="56"/>
        <end position="76"/>
    </location>
</feature>
<dbReference type="InterPro" id="IPR001129">
    <property type="entry name" value="Membr-assoc_MAPEG"/>
</dbReference>
<keyword evidence="2 5" id="KW-0812">Transmembrane</keyword>
<reference evidence="6 7" key="1">
    <citation type="submission" date="2018-09" db="EMBL/GenBank/DDBJ databases">
        <title>Phylogeny of the Shewanellaceae, and recommendation for two new genera, Pseudoshewanella and Parashewanella.</title>
        <authorList>
            <person name="Wang G."/>
        </authorList>
    </citation>
    <scope>NUCLEOTIDE SEQUENCE [LARGE SCALE GENOMIC DNA]</scope>
    <source>
        <strain evidence="6 7">KCTC 22492</strain>
    </source>
</reference>
<dbReference type="AlphaFoldDB" id="A0A3A6U7I9"/>
<dbReference type="PANTHER" id="PTHR35371:SF1">
    <property type="entry name" value="BLR7753 PROTEIN"/>
    <property type="match status" value="1"/>
</dbReference>
<dbReference type="GO" id="GO:0016020">
    <property type="term" value="C:membrane"/>
    <property type="evidence" value="ECO:0007669"/>
    <property type="project" value="UniProtKB-SubCell"/>
</dbReference>
<feature type="transmembrane region" description="Helical" evidence="5">
    <location>
        <begin position="88"/>
        <end position="108"/>
    </location>
</feature>
<proteinExistence type="predicted"/>
<evidence type="ECO:0000256" key="4">
    <source>
        <dbReference type="ARBA" id="ARBA00023136"/>
    </source>
</evidence>
<gene>
    <name evidence="6" type="ORF">D5R81_12350</name>
</gene>
<dbReference type="PANTHER" id="PTHR35371">
    <property type="entry name" value="INNER MEMBRANE PROTEIN"/>
    <property type="match status" value="1"/>
</dbReference>
<dbReference type="Gene3D" id="1.20.120.550">
    <property type="entry name" value="Membrane associated eicosanoid/glutathione metabolism-like domain"/>
    <property type="match status" value="1"/>
</dbReference>
<evidence type="ECO:0000256" key="5">
    <source>
        <dbReference type="SAM" id="Phobius"/>
    </source>
</evidence>
<dbReference type="Proteomes" id="UP000273022">
    <property type="component" value="Unassembled WGS sequence"/>
</dbReference>
<name>A0A3A6U7I9_9GAMM</name>
<evidence type="ECO:0000256" key="2">
    <source>
        <dbReference type="ARBA" id="ARBA00022692"/>
    </source>
</evidence>
<comment type="caution">
    <text evidence="6">The sequence shown here is derived from an EMBL/GenBank/DDBJ whole genome shotgun (WGS) entry which is preliminary data.</text>
</comment>
<comment type="subcellular location">
    <subcellularLocation>
        <location evidence="1">Membrane</location>
    </subcellularLocation>
</comment>
<evidence type="ECO:0000313" key="6">
    <source>
        <dbReference type="EMBL" id="RJY12510.1"/>
    </source>
</evidence>
<dbReference type="InterPro" id="IPR023352">
    <property type="entry name" value="MAPEG-like_dom_sf"/>
</dbReference>
<keyword evidence="4 5" id="KW-0472">Membrane</keyword>
<accession>A0A3A6U7I9</accession>
<feature type="transmembrane region" description="Helical" evidence="5">
    <location>
        <begin position="6"/>
        <end position="24"/>
    </location>
</feature>
<dbReference type="Pfam" id="PF01124">
    <property type="entry name" value="MAPEG"/>
    <property type="match status" value="1"/>
</dbReference>
<feature type="transmembrane region" description="Helical" evidence="5">
    <location>
        <begin position="115"/>
        <end position="131"/>
    </location>
</feature>
<evidence type="ECO:0000313" key="7">
    <source>
        <dbReference type="Proteomes" id="UP000273022"/>
    </source>
</evidence>
<keyword evidence="7" id="KW-1185">Reference proteome</keyword>
<evidence type="ECO:0000256" key="1">
    <source>
        <dbReference type="ARBA" id="ARBA00004370"/>
    </source>
</evidence>
<dbReference type="RefSeq" id="WP_121853941.1">
    <property type="nucleotide sequence ID" value="NZ_JAKILH010000068.1"/>
</dbReference>